<evidence type="ECO:0000313" key="6">
    <source>
        <dbReference type="Proteomes" id="UP000035996"/>
    </source>
</evidence>
<dbReference type="GO" id="GO:0003700">
    <property type="term" value="F:DNA-binding transcription factor activity"/>
    <property type="evidence" value="ECO:0007669"/>
    <property type="project" value="TreeGrafter"/>
</dbReference>
<dbReference type="RefSeq" id="WP_048311605.1">
    <property type="nucleotide sequence ID" value="NZ_CP119526.1"/>
</dbReference>
<evidence type="ECO:0000256" key="3">
    <source>
        <dbReference type="ARBA" id="ARBA00023163"/>
    </source>
</evidence>
<keyword evidence="1" id="KW-0805">Transcription regulation</keyword>
<protein>
    <submittedName>
        <fullName evidence="5">LacI family transcriptional regulator</fullName>
    </submittedName>
</protein>
<dbReference type="SUPFAM" id="SSF53822">
    <property type="entry name" value="Periplasmic binding protein-like I"/>
    <property type="match status" value="1"/>
</dbReference>
<dbReference type="InterPro" id="IPR000843">
    <property type="entry name" value="HTH_LacI"/>
</dbReference>
<evidence type="ECO:0000313" key="5">
    <source>
        <dbReference type="EMBL" id="KMM36891.1"/>
    </source>
</evidence>
<dbReference type="GO" id="GO:0000976">
    <property type="term" value="F:transcription cis-regulatory region binding"/>
    <property type="evidence" value="ECO:0007669"/>
    <property type="project" value="TreeGrafter"/>
</dbReference>
<dbReference type="Proteomes" id="UP000035996">
    <property type="component" value="Unassembled WGS sequence"/>
</dbReference>
<dbReference type="PANTHER" id="PTHR30146">
    <property type="entry name" value="LACI-RELATED TRANSCRIPTIONAL REPRESSOR"/>
    <property type="match status" value="1"/>
</dbReference>
<evidence type="ECO:0000256" key="2">
    <source>
        <dbReference type="ARBA" id="ARBA00023125"/>
    </source>
</evidence>
<feature type="domain" description="HTH lacI-type" evidence="4">
    <location>
        <begin position="2"/>
        <end position="58"/>
    </location>
</feature>
<keyword evidence="6" id="KW-1185">Reference proteome</keyword>
<dbReference type="OrthoDB" id="43195at2"/>
<dbReference type="Pfam" id="PF00356">
    <property type="entry name" value="LacI"/>
    <property type="match status" value="1"/>
</dbReference>
<sequence>MATIKDIAQKVQCSPSTVSRVLNYDETLSVSDDTKKRIFEVAEELSYSKKRGKKSLTPKIAIIHWYTEKEELNDLYYMSIRLGVEQRCQEERLELVKIFKDSYDELEKENIQGMIAVGKFSANEIASLSKVTPNIVFVDYDPGHEKYDSVVVDFKKATDKVLDYFVSKGHERIGYIGGRETFRDASAAIVDERESAFRTYIEARGEGNESYIYTGSFTVDDGYSLMNKAINELGEELPTAFFVGNDTMAIGCLRALHEQGISVPERVSLIGVNDISVSKYVYPALSTVKVYTELMGETAVGLLMERLLRRKVAKKVTMGTKLKLRKSSK</sequence>
<dbReference type="PATRIC" id="fig|157733.3.peg.710"/>
<dbReference type="Gene3D" id="3.40.50.2300">
    <property type="match status" value="2"/>
</dbReference>
<keyword evidence="3" id="KW-0804">Transcription</keyword>
<name>A0A0J6CKX8_9BACL</name>
<dbReference type="CDD" id="cd01392">
    <property type="entry name" value="HTH_LacI"/>
    <property type="match status" value="1"/>
</dbReference>
<dbReference type="Gene3D" id="1.10.260.40">
    <property type="entry name" value="lambda repressor-like DNA-binding domains"/>
    <property type="match status" value="1"/>
</dbReference>
<dbReference type="CDD" id="cd01544">
    <property type="entry name" value="PBP1_GalR"/>
    <property type="match status" value="1"/>
</dbReference>
<dbReference type="PANTHER" id="PTHR30146:SF149">
    <property type="entry name" value="HTH-TYPE TRANSCRIPTIONAL REGULATOR EBGR"/>
    <property type="match status" value="1"/>
</dbReference>
<keyword evidence="2" id="KW-0238">DNA-binding</keyword>
<accession>A0A0J6CKX8</accession>
<organism evidence="5 6">
    <name type="scientific">Guptibacillus hwajinpoensis</name>
    <dbReference type="NCBI Taxonomy" id="208199"/>
    <lineage>
        <taxon>Bacteria</taxon>
        <taxon>Bacillati</taxon>
        <taxon>Bacillota</taxon>
        <taxon>Bacilli</taxon>
        <taxon>Bacillales</taxon>
        <taxon>Guptibacillaceae</taxon>
        <taxon>Guptibacillus</taxon>
    </lineage>
</organism>
<reference evidence="5" key="1">
    <citation type="submission" date="2015-06" db="EMBL/GenBank/DDBJ databases">
        <authorList>
            <person name="Liu B."/>
            <person name="Wang J."/>
            <person name="Zhu Y."/>
            <person name="Liu G."/>
            <person name="Chen Q."/>
            <person name="Zheng C."/>
            <person name="Che J."/>
            <person name="Ge C."/>
            <person name="Shi H."/>
            <person name="Pan Z."/>
            <person name="Liu X."/>
        </authorList>
    </citation>
    <scope>NUCLEOTIDE SEQUENCE [LARGE SCALE GENOMIC DNA]</scope>
    <source>
        <strain evidence="5">DSM 16346</strain>
    </source>
</reference>
<proteinExistence type="predicted"/>
<evidence type="ECO:0000259" key="4">
    <source>
        <dbReference type="PROSITE" id="PS50932"/>
    </source>
</evidence>
<dbReference type="SUPFAM" id="SSF47413">
    <property type="entry name" value="lambda repressor-like DNA-binding domains"/>
    <property type="match status" value="1"/>
</dbReference>
<evidence type="ECO:0000256" key="1">
    <source>
        <dbReference type="ARBA" id="ARBA00023015"/>
    </source>
</evidence>
<dbReference type="AlphaFoldDB" id="A0A0J6CKX8"/>
<dbReference type="InterPro" id="IPR028082">
    <property type="entry name" value="Peripla_BP_I"/>
</dbReference>
<dbReference type="STRING" id="157733.AB986_13325"/>
<dbReference type="Pfam" id="PF13377">
    <property type="entry name" value="Peripla_BP_3"/>
    <property type="match status" value="1"/>
</dbReference>
<dbReference type="EMBL" id="LELK01000004">
    <property type="protein sequence ID" value="KMM36891.1"/>
    <property type="molecule type" value="Genomic_DNA"/>
</dbReference>
<dbReference type="SMART" id="SM00354">
    <property type="entry name" value="HTH_LACI"/>
    <property type="match status" value="1"/>
</dbReference>
<dbReference type="InterPro" id="IPR010982">
    <property type="entry name" value="Lambda_DNA-bd_dom_sf"/>
</dbReference>
<dbReference type="PROSITE" id="PS50932">
    <property type="entry name" value="HTH_LACI_2"/>
    <property type="match status" value="1"/>
</dbReference>
<comment type="caution">
    <text evidence="5">The sequence shown here is derived from an EMBL/GenBank/DDBJ whole genome shotgun (WGS) entry which is preliminary data.</text>
</comment>
<dbReference type="InterPro" id="IPR046335">
    <property type="entry name" value="LacI/GalR-like_sensor"/>
</dbReference>
<gene>
    <name evidence="5" type="ORF">AB986_13325</name>
</gene>